<name>A0A6I3L554_9NOCA</name>
<dbReference type="PANTHER" id="PTHR43877:SF2">
    <property type="entry name" value="AMINOALKYLPHOSPHONATE N-ACETYLTRANSFERASE-RELATED"/>
    <property type="match status" value="1"/>
</dbReference>
<evidence type="ECO:0000259" key="3">
    <source>
        <dbReference type="PROSITE" id="PS51186"/>
    </source>
</evidence>
<protein>
    <submittedName>
        <fullName evidence="4">GNAT family N-acetyltransferase</fullName>
    </submittedName>
</protein>
<dbReference type="InterPro" id="IPR016181">
    <property type="entry name" value="Acyl_CoA_acyltransferase"/>
</dbReference>
<dbReference type="EMBL" id="WMBB01000011">
    <property type="protein sequence ID" value="MTE15665.1"/>
    <property type="molecule type" value="Genomic_DNA"/>
</dbReference>
<dbReference type="InterPro" id="IPR000182">
    <property type="entry name" value="GNAT_dom"/>
</dbReference>
<accession>A0A6I3L554</accession>
<proteinExistence type="predicted"/>
<keyword evidence="2" id="KW-0012">Acyltransferase</keyword>
<dbReference type="AlphaFoldDB" id="A0A6I3L554"/>
<dbReference type="Proteomes" id="UP000432464">
    <property type="component" value="Unassembled WGS sequence"/>
</dbReference>
<dbReference type="PANTHER" id="PTHR43877">
    <property type="entry name" value="AMINOALKYLPHOSPHONATE N-ACETYLTRANSFERASE-RELATED-RELATED"/>
    <property type="match status" value="1"/>
</dbReference>
<evidence type="ECO:0000256" key="2">
    <source>
        <dbReference type="ARBA" id="ARBA00023315"/>
    </source>
</evidence>
<dbReference type="PROSITE" id="PS51186">
    <property type="entry name" value="GNAT"/>
    <property type="match status" value="1"/>
</dbReference>
<dbReference type="Pfam" id="PF00583">
    <property type="entry name" value="Acetyltransf_1"/>
    <property type="match status" value="1"/>
</dbReference>
<dbReference type="GO" id="GO:0016747">
    <property type="term" value="F:acyltransferase activity, transferring groups other than amino-acyl groups"/>
    <property type="evidence" value="ECO:0007669"/>
    <property type="project" value="InterPro"/>
</dbReference>
<feature type="domain" description="N-acetyltransferase" evidence="3">
    <location>
        <begin position="1"/>
        <end position="159"/>
    </location>
</feature>
<dbReference type="SUPFAM" id="SSF55729">
    <property type="entry name" value="Acyl-CoA N-acyltransferases (Nat)"/>
    <property type="match status" value="1"/>
</dbReference>
<dbReference type="CDD" id="cd04301">
    <property type="entry name" value="NAT_SF"/>
    <property type="match status" value="1"/>
</dbReference>
<evidence type="ECO:0000313" key="5">
    <source>
        <dbReference type="Proteomes" id="UP000432464"/>
    </source>
</evidence>
<comment type="caution">
    <text evidence="4">The sequence shown here is derived from an EMBL/GenBank/DDBJ whole genome shotgun (WGS) entry which is preliminary data.</text>
</comment>
<sequence>MEIRDGLDARSIPATRSILFEYFQLTHADAGLPVPDAVEDLDQELRAECADPTTVYSAPSLFVLAYIEGELAGCAGLKRTDDDTAELTRLYVRPQFRGLGGELTKHVISKARETGASTIVLSVLHNRSRALNLYTNLGFQVASNPTTRGAFVQMSLSLGATASSGTSSRTIVDADSSMSFIGRPGG</sequence>
<dbReference type="Gene3D" id="3.40.630.30">
    <property type="match status" value="1"/>
</dbReference>
<keyword evidence="5" id="KW-1185">Reference proteome</keyword>
<dbReference type="InterPro" id="IPR050832">
    <property type="entry name" value="Bact_Acetyltransf"/>
</dbReference>
<evidence type="ECO:0000256" key="1">
    <source>
        <dbReference type="ARBA" id="ARBA00022679"/>
    </source>
</evidence>
<organism evidence="4 5">
    <name type="scientific">Nocardia aurantiaca</name>
    <dbReference type="NCBI Taxonomy" id="2675850"/>
    <lineage>
        <taxon>Bacteria</taxon>
        <taxon>Bacillati</taxon>
        <taxon>Actinomycetota</taxon>
        <taxon>Actinomycetes</taxon>
        <taxon>Mycobacteriales</taxon>
        <taxon>Nocardiaceae</taxon>
        <taxon>Nocardia</taxon>
    </lineage>
</organism>
<gene>
    <name evidence="4" type="ORF">GLP40_23200</name>
</gene>
<reference evidence="4 5" key="1">
    <citation type="submission" date="2019-11" db="EMBL/GenBank/DDBJ databases">
        <title>Nocardia sp. nov. CT2-14 isolated from soil.</title>
        <authorList>
            <person name="Kanchanasin P."/>
            <person name="Tanasupawat S."/>
            <person name="Yuki M."/>
            <person name="Kudo T."/>
        </authorList>
    </citation>
    <scope>NUCLEOTIDE SEQUENCE [LARGE SCALE GENOMIC DNA]</scope>
    <source>
        <strain evidence="4 5">CT2-14</strain>
    </source>
</reference>
<evidence type="ECO:0000313" key="4">
    <source>
        <dbReference type="EMBL" id="MTE15665.1"/>
    </source>
</evidence>
<keyword evidence="1 4" id="KW-0808">Transferase</keyword>